<dbReference type="GO" id="GO:0016787">
    <property type="term" value="F:hydrolase activity"/>
    <property type="evidence" value="ECO:0007669"/>
    <property type="project" value="UniProtKB-KW"/>
</dbReference>
<evidence type="ECO:0000313" key="4">
    <source>
        <dbReference type="Proteomes" id="UP000621436"/>
    </source>
</evidence>
<dbReference type="PANTHER" id="PTHR46825:SF15">
    <property type="entry name" value="BETA-LACTAMASE-RELATED DOMAIN-CONTAINING PROTEIN"/>
    <property type="match status" value="1"/>
</dbReference>
<evidence type="ECO:0000259" key="2">
    <source>
        <dbReference type="Pfam" id="PF11954"/>
    </source>
</evidence>
<feature type="domain" description="Peptidase S12 Pab87-related C-terminal" evidence="2">
    <location>
        <begin position="517"/>
        <end position="614"/>
    </location>
</feature>
<reference evidence="3" key="1">
    <citation type="submission" date="2020-11" db="EMBL/GenBank/DDBJ databases">
        <title>Halonatronomonas betainensis gen. nov., sp. nov. a novel haloalkaliphilic representative of the family Halanaerobiacae capable of betaine degradation.</title>
        <authorList>
            <person name="Boltyanskaya Y."/>
            <person name="Kevbrin V."/>
            <person name="Detkova E."/>
            <person name="Grouzdev D.S."/>
            <person name="Koziaeva V."/>
            <person name="Zhilina T."/>
        </authorList>
    </citation>
    <scope>NUCLEOTIDE SEQUENCE</scope>
    <source>
        <strain evidence="3">Z-7014</strain>
    </source>
</reference>
<protein>
    <submittedName>
        <fullName evidence="3">Serine hydrolase</fullName>
    </submittedName>
</protein>
<dbReference type="Pfam" id="PF00144">
    <property type="entry name" value="Beta-lactamase"/>
    <property type="match status" value="1"/>
</dbReference>
<dbReference type="EMBL" id="JADPIE010000002">
    <property type="protein sequence ID" value="MBF8436357.1"/>
    <property type="molecule type" value="Genomic_DNA"/>
</dbReference>
<feature type="domain" description="Beta-lactamase-related" evidence="1">
    <location>
        <begin position="146"/>
        <end position="482"/>
    </location>
</feature>
<dbReference type="SUPFAM" id="SSF56601">
    <property type="entry name" value="beta-lactamase/transpeptidase-like"/>
    <property type="match status" value="1"/>
</dbReference>
<evidence type="ECO:0000313" key="3">
    <source>
        <dbReference type="EMBL" id="MBF8436357.1"/>
    </source>
</evidence>
<organism evidence="3 4">
    <name type="scientific">Halonatronomonas betaini</name>
    <dbReference type="NCBI Taxonomy" id="2778430"/>
    <lineage>
        <taxon>Bacteria</taxon>
        <taxon>Bacillati</taxon>
        <taxon>Bacillota</taxon>
        <taxon>Clostridia</taxon>
        <taxon>Halanaerobiales</taxon>
        <taxon>Halarsenatibacteraceae</taxon>
        <taxon>Halonatronomonas</taxon>
    </lineage>
</organism>
<proteinExistence type="predicted"/>
<dbReference type="InterPro" id="IPR050491">
    <property type="entry name" value="AmpC-like"/>
</dbReference>
<keyword evidence="3" id="KW-0378">Hydrolase</keyword>
<sequence>MNNKIIRKGMFFIPGIFLLVLVFATPGIAVDNFIGEWEGAIEIPGSPLELIVEFQLEDDKLTGSMDIPAQGAYDINLIINSVDSKNIEFLLEGLPGDPAVKAEISDDGSLISGDFMQAGMTFPIELRPEGLKEVELNILALDDFADYIESIRKDWNTPGIAVGIVTDKEVLFADGFGYLDLDESQPVNSETLFGIGSTTKPFTTMILGMLVDEGKLSWDEPIRNYIDFRLDNDPISGYITVRDLVSHRSGLPRYDFTLIFNQDLTREGILENIRYMERNQDFRNSFHYGNYSYILAGLVIEEITGMSWEEAVQDRVFKPLDMNISNLSIYELKQTENFAFPYVSEDRFESLAEIDFWELGAAAPAGSINSNVDEMNNWMQVYLNNGRIGNEQLISGGSINSFFNSANNISSRGMDSYTDHYGYGLGWFISSYRGNFRVNHDGVTMGFSAGVNLIPDKNIGIVVLSNLHGSPVTQIIANEAIDRLLDLEPVQWKDDYLELLAQQPVDFTMSLFDRDKRREATLPSHALEDLTGEYNHPLYGTFSVFIDDDRLIADYHGTELEMEHWHYNVFTGHVDIAGPMEIAMEFKSDLDGEINQLDVGLDVFMTQDMIRFER</sequence>
<dbReference type="InterPro" id="IPR021860">
    <property type="entry name" value="Peptidase_S12_Pab87-rel_C"/>
</dbReference>
<gene>
    <name evidence="3" type="ORF">I0Q91_04630</name>
</gene>
<dbReference type="PANTHER" id="PTHR46825">
    <property type="entry name" value="D-ALANYL-D-ALANINE-CARBOXYPEPTIDASE/ENDOPEPTIDASE AMPH"/>
    <property type="match status" value="1"/>
</dbReference>
<dbReference type="Proteomes" id="UP000621436">
    <property type="component" value="Unassembled WGS sequence"/>
</dbReference>
<dbReference type="Gene3D" id="3.40.710.10">
    <property type="entry name" value="DD-peptidase/beta-lactamase superfamily"/>
    <property type="match status" value="1"/>
</dbReference>
<dbReference type="InterPro" id="IPR012338">
    <property type="entry name" value="Beta-lactam/transpept-like"/>
</dbReference>
<dbReference type="RefSeq" id="WP_270453207.1">
    <property type="nucleotide sequence ID" value="NZ_JADPIE010000002.1"/>
</dbReference>
<dbReference type="InterPro" id="IPR001466">
    <property type="entry name" value="Beta-lactam-related"/>
</dbReference>
<comment type="caution">
    <text evidence="3">The sequence shown here is derived from an EMBL/GenBank/DDBJ whole genome shotgun (WGS) entry which is preliminary data.</text>
</comment>
<evidence type="ECO:0000259" key="1">
    <source>
        <dbReference type="Pfam" id="PF00144"/>
    </source>
</evidence>
<keyword evidence="4" id="KW-1185">Reference proteome</keyword>
<dbReference type="Pfam" id="PF11954">
    <property type="entry name" value="DUF3471"/>
    <property type="match status" value="1"/>
</dbReference>
<dbReference type="AlphaFoldDB" id="A0A931AP71"/>
<dbReference type="Gene3D" id="2.40.128.600">
    <property type="match status" value="1"/>
</dbReference>
<accession>A0A931AP71</accession>
<name>A0A931AP71_9FIRM</name>